<sequence>MNISTIFKWIRTQKHGAVFKSLKAVITSEKVLAHYDASKITAITCDASTLFGWIRQAYVPRFKNYYKVSAQLLADSKGGTFYQFLCGRKFMIVTDHKQLLSLLAEDTPTFAFQANRLAGWANISEQVKEFKDADTICNISCLSQHICRSNPQIVPEETLRDAILQGEYCSLCEERCISLIMGSPYHTATDGLAKRIDELKVQMVFPLVNIGTYGELAHISTHTNHCSKKFRQNQRSGQKSTVLWLEEESVILETKFERRVDQQDIGTREIKIRIFNCTSKFGTLRLSNKESKTLKKLSKMKDRYQEDLREFEGDQFNISQHRGPKKLENIKGEDVSVDSHKLFYLLYMYFSSHEPEGAERKP</sequence>
<keyword evidence="2" id="KW-1185">Reference proteome</keyword>
<evidence type="ECO:0000313" key="1">
    <source>
        <dbReference type="EMBL" id="KII71175.1"/>
    </source>
</evidence>
<dbReference type="EMBL" id="JWZT01001836">
    <property type="protein sequence ID" value="KII71175.1"/>
    <property type="molecule type" value="Genomic_DNA"/>
</dbReference>
<organism evidence="1 2">
    <name type="scientific">Thelohanellus kitauei</name>
    <name type="common">Myxosporean</name>
    <dbReference type="NCBI Taxonomy" id="669202"/>
    <lineage>
        <taxon>Eukaryota</taxon>
        <taxon>Metazoa</taxon>
        <taxon>Cnidaria</taxon>
        <taxon>Myxozoa</taxon>
        <taxon>Myxosporea</taxon>
        <taxon>Bivalvulida</taxon>
        <taxon>Platysporina</taxon>
        <taxon>Myxobolidae</taxon>
        <taxon>Thelohanellus</taxon>
    </lineage>
</organism>
<gene>
    <name evidence="1" type="ORF">RF11_09195</name>
</gene>
<reference evidence="1 2" key="1">
    <citation type="journal article" date="2014" name="Genome Biol. Evol.">
        <title>The genome of the myxosporean Thelohanellus kitauei shows adaptations to nutrient acquisition within its fish host.</title>
        <authorList>
            <person name="Yang Y."/>
            <person name="Xiong J."/>
            <person name="Zhou Z."/>
            <person name="Huo F."/>
            <person name="Miao W."/>
            <person name="Ran C."/>
            <person name="Liu Y."/>
            <person name="Zhang J."/>
            <person name="Feng J."/>
            <person name="Wang M."/>
            <person name="Wang M."/>
            <person name="Wang L."/>
            <person name="Yao B."/>
        </authorList>
    </citation>
    <scope>NUCLEOTIDE SEQUENCE [LARGE SCALE GENOMIC DNA]</scope>
    <source>
        <strain evidence="1">Wuqing</strain>
    </source>
</reference>
<protein>
    <recommendedName>
        <fullName evidence="3">Reverse transcriptase RNase H-like domain-containing protein</fullName>
    </recommendedName>
</protein>
<dbReference type="InterPro" id="IPR043502">
    <property type="entry name" value="DNA/RNA_pol_sf"/>
</dbReference>
<evidence type="ECO:0000313" key="2">
    <source>
        <dbReference type="Proteomes" id="UP000031668"/>
    </source>
</evidence>
<dbReference type="Proteomes" id="UP000031668">
    <property type="component" value="Unassembled WGS sequence"/>
</dbReference>
<dbReference type="PANTHER" id="PTHR37984:SF5">
    <property type="entry name" value="PROTEIN NYNRIN-LIKE"/>
    <property type="match status" value="1"/>
</dbReference>
<accession>A0A0C2N4C5</accession>
<dbReference type="InterPro" id="IPR050951">
    <property type="entry name" value="Retrovirus_Pol_polyprotein"/>
</dbReference>
<comment type="caution">
    <text evidence="1">The sequence shown here is derived from an EMBL/GenBank/DDBJ whole genome shotgun (WGS) entry which is preliminary data.</text>
</comment>
<dbReference type="SUPFAM" id="SSF56672">
    <property type="entry name" value="DNA/RNA polymerases"/>
    <property type="match status" value="1"/>
</dbReference>
<dbReference type="PANTHER" id="PTHR37984">
    <property type="entry name" value="PROTEIN CBG26694"/>
    <property type="match status" value="1"/>
</dbReference>
<name>A0A0C2N4C5_THEKT</name>
<evidence type="ECO:0008006" key="3">
    <source>
        <dbReference type="Google" id="ProtNLM"/>
    </source>
</evidence>
<proteinExistence type="predicted"/>
<dbReference type="AlphaFoldDB" id="A0A0C2N4C5"/>